<evidence type="ECO:0000313" key="2">
    <source>
        <dbReference type="EMBL" id="CAI5450476.1"/>
    </source>
</evidence>
<keyword evidence="3" id="KW-1185">Reference proteome</keyword>
<evidence type="ECO:0000259" key="1">
    <source>
        <dbReference type="SMART" id="SM00605"/>
    </source>
</evidence>
<dbReference type="CDD" id="cd00037">
    <property type="entry name" value="CLECT"/>
    <property type="match status" value="1"/>
</dbReference>
<gene>
    <name evidence="2" type="ORF">CAMP_LOCUS13113</name>
</gene>
<dbReference type="Pfam" id="PF08277">
    <property type="entry name" value="PAN_3"/>
    <property type="match status" value="1"/>
</dbReference>
<sequence>MSVAPFFFSYIFLETISCYQIILIYGTLNVSDVLSKTTSDSYESCSNVCLSNINCVSLFYIPSSQSCSIYSIYQVNSYHKNDSLQTIVGIKTNSSSSKCSSSFSDVNLSGDVNGIAYQFSSSDSTFSYETCPDGYKQFTRTRGIWCMKLIYETTGFKRNISYCSQYSALPTGFDNAAEVAYITSEILANSLTYRFFGLDGQRKSSCYNSTNIWCDDFEWSNNYTNYPTFINWMTNEPSRWYSGTQENYLTIIMRETTSSRVNICNDSPETVTIHGFVCGVPLGNWDFS</sequence>
<dbReference type="AlphaFoldDB" id="A0A9P1N734"/>
<dbReference type="InterPro" id="IPR016186">
    <property type="entry name" value="C-type_lectin-like/link_sf"/>
</dbReference>
<dbReference type="InterPro" id="IPR006583">
    <property type="entry name" value="PAN-3_domain"/>
</dbReference>
<organism evidence="2 3">
    <name type="scientific">Caenorhabditis angaria</name>
    <dbReference type="NCBI Taxonomy" id="860376"/>
    <lineage>
        <taxon>Eukaryota</taxon>
        <taxon>Metazoa</taxon>
        <taxon>Ecdysozoa</taxon>
        <taxon>Nematoda</taxon>
        <taxon>Chromadorea</taxon>
        <taxon>Rhabditida</taxon>
        <taxon>Rhabditina</taxon>
        <taxon>Rhabditomorpha</taxon>
        <taxon>Rhabditoidea</taxon>
        <taxon>Rhabditidae</taxon>
        <taxon>Peloderinae</taxon>
        <taxon>Caenorhabditis</taxon>
    </lineage>
</organism>
<evidence type="ECO:0000313" key="3">
    <source>
        <dbReference type="Proteomes" id="UP001152747"/>
    </source>
</evidence>
<feature type="domain" description="PAN-3" evidence="1">
    <location>
        <begin position="1"/>
        <end position="128"/>
    </location>
</feature>
<dbReference type="Proteomes" id="UP001152747">
    <property type="component" value="Unassembled WGS sequence"/>
</dbReference>
<dbReference type="SUPFAM" id="SSF56436">
    <property type="entry name" value="C-type lectin-like"/>
    <property type="match status" value="1"/>
</dbReference>
<dbReference type="EMBL" id="CANHGI010000005">
    <property type="protein sequence ID" value="CAI5450476.1"/>
    <property type="molecule type" value="Genomic_DNA"/>
</dbReference>
<accession>A0A9P1N734</accession>
<reference evidence="2" key="1">
    <citation type="submission" date="2022-11" db="EMBL/GenBank/DDBJ databases">
        <authorList>
            <person name="Kikuchi T."/>
        </authorList>
    </citation>
    <scope>NUCLEOTIDE SEQUENCE</scope>
    <source>
        <strain evidence="2">PS1010</strain>
    </source>
</reference>
<dbReference type="InterPro" id="IPR016187">
    <property type="entry name" value="CTDL_fold"/>
</dbReference>
<dbReference type="PANTHER" id="PTHR47629">
    <property type="entry name" value="C-TYPE LECTIN-RELATED"/>
    <property type="match status" value="1"/>
</dbReference>
<comment type="caution">
    <text evidence="2">The sequence shown here is derived from an EMBL/GenBank/DDBJ whole genome shotgun (WGS) entry which is preliminary data.</text>
</comment>
<dbReference type="SMART" id="SM00605">
    <property type="entry name" value="CW"/>
    <property type="match status" value="1"/>
</dbReference>
<name>A0A9P1N734_9PELO</name>
<dbReference type="Gene3D" id="3.10.100.10">
    <property type="entry name" value="Mannose-Binding Protein A, subunit A"/>
    <property type="match status" value="1"/>
</dbReference>
<protein>
    <recommendedName>
        <fullName evidence="1">PAN-3 domain-containing protein</fullName>
    </recommendedName>
</protein>
<proteinExistence type="predicted"/>